<dbReference type="RefSeq" id="WP_125740492.1">
    <property type="nucleotide sequence ID" value="NZ_RCOR01000006.1"/>
</dbReference>
<dbReference type="GO" id="GO:0008080">
    <property type="term" value="F:N-acetyltransferase activity"/>
    <property type="evidence" value="ECO:0007669"/>
    <property type="project" value="InterPro"/>
</dbReference>
<feature type="domain" description="N-acetyltransferase" evidence="3">
    <location>
        <begin position="1"/>
        <end position="161"/>
    </location>
</feature>
<dbReference type="PANTHER" id="PTHR43626:SF4">
    <property type="entry name" value="GCN5-RELATED N-ACETYLTRANSFERASE 2, CHLOROPLASTIC"/>
    <property type="match status" value="1"/>
</dbReference>
<evidence type="ECO:0000259" key="3">
    <source>
        <dbReference type="PROSITE" id="PS51186"/>
    </source>
</evidence>
<dbReference type="Gene3D" id="3.40.630.30">
    <property type="match status" value="1"/>
</dbReference>
<dbReference type="SUPFAM" id="SSF55729">
    <property type="entry name" value="Acyl-CoA N-acyltransferases (Nat)"/>
    <property type="match status" value="1"/>
</dbReference>
<evidence type="ECO:0000313" key="4">
    <source>
        <dbReference type="EMBL" id="RSN70563.1"/>
    </source>
</evidence>
<protein>
    <submittedName>
        <fullName evidence="4">GNAT family N-acetyltransferase</fullName>
    </submittedName>
</protein>
<dbReference type="InterPro" id="IPR016181">
    <property type="entry name" value="Acyl_CoA_acyltransferase"/>
</dbReference>
<dbReference type="AlphaFoldDB" id="A0A3R9QA90"/>
<evidence type="ECO:0000256" key="2">
    <source>
        <dbReference type="ARBA" id="ARBA00023315"/>
    </source>
</evidence>
<name>A0A3R9QA90_9CREN</name>
<keyword evidence="1 4" id="KW-0808">Transferase</keyword>
<gene>
    <name evidence="4" type="ORF">D9Q81_00720</name>
</gene>
<dbReference type="PANTHER" id="PTHR43626">
    <property type="entry name" value="ACYL-COA N-ACYLTRANSFERASE"/>
    <property type="match status" value="1"/>
</dbReference>
<reference evidence="4 5" key="1">
    <citation type="submission" date="2018-10" db="EMBL/GenBank/DDBJ databases">
        <title>Co-occurring genomic capacity for anaerobic methane metabolism and dissimilatory sulfite reduction discovered in the Korarchaeota.</title>
        <authorList>
            <person name="Mckay L.J."/>
            <person name="Dlakic M."/>
            <person name="Fields M.W."/>
            <person name="Delmont T.O."/>
            <person name="Eren A.M."/>
            <person name="Jay Z.J."/>
            <person name="Klingelsmith K.B."/>
            <person name="Rusch D.B."/>
            <person name="Inskeep W.P."/>
        </authorList>
    </citation>
    <scope>NUCLEOTIDE SEQUENCE [LARGE SCALE GENOMIC DNA]</scope>
    <source>
        <strain evidence="4 5">WS</strain>
    </source>
</reference>
<sequence>MRIVKFDRKFLEDVISIHCPRWREIPLSMRIKDCGYWGDPEVFSWYVDALLSADGKILIALKDNNLIGEAEIVPERLKCPVGDHAYLQMVWVKEGERGIGVGRKLVEECSKLARDMGFYALDTIPYDEAIPFFEALGFSEIESQVLMEAKPRPAPEQPKIEEIGKRELPVAVQMLAGQTRPSALLWELLWGREAVGLPPPRVFKVRVGLWEFVLGLFRPTADDNYLYALIWGPERANLGQIFDSAEMALSIAYDMGATKVRTQTWCKYRGAFEAAGFEAIKRIKWMRMKIKED</sequence>
<organism evidence="4 5">
    <name type="scientific">Candidatus Korarchaeum cryptofilum</name>
    <dbReference type="NCBI Taxonomy" id="498846"/>
    <lineage>
        <taxon>Archaea</taxon>
        <taxon>Thermoproteota</taxon>
        <taxon>Candidatus Korarchaeia</taxon>
        <taxon>Candidatus Korarchaeales</taxon>
        <taxon>Candidatus Korarchaeaceae</taxon>
        <taxon>Candidatus Korarchaeum</taxon>
    </lineage>
</organism>
<dbReference type="Pfam" id="PF00583">
    <property type="entry name" value="Acetyltransf_1"/>
    <property type="match status" value="1"/>
</dbReference>
<proteinExistence type="predicted"/>
<evidence type="ECO:0000256" key="1">
    <source>
        <dbReference type="ARBA" id="ARBA00022679"/>
    </source>
</evidence>
<dbReference type="InterPro" id="IPR000182">
    <property type="entry name" value="GNAT_dom"/>
</dbReference>
<dbReference type="GO" id="GO:0005737">
    <property type="term" value="C:cytoplasm"/>
    <property type="evidence" value="ECO:0007669"/>
    <property type="project" value="TreeGrafter"/>
</dbReference>
<dbReference type="EMBL" id="RCOR01000006">
    <property type="protein sequence ID" value="RSN70563.1"/>
    <property type="molecule type" value="Genomic_DNA"/>
</dbReference>
<dbReference type="CDD" id="cd04301">
    <property type="entry name" value="NAT_SF"/>
    <property type="match status" value="1"/>
</dbReference>
<dbReference type="Proteomes" id="UP000278149">
    <property type="component" value="Unassembled WGS sequence"/>
</dbReference>
<accession>A0A3R9QA90</accession>
<evidence type="ECO:0000313" key="5">
    <source>
        <dbReference type="Proteomes" id="UP000278149"/>
    </source>
</evidence>
<dbReference type="InterPro" id="IPR045039">
    <property type="entry name" value="NSI-like"/>
</dbReference>
<keyword evidence="2" id="KW-0012">Acyltransferase</keyword>
<dbReference type="PROSITE" id="PS51186">
    <property type="entry name" value="GNAT"/>
    <property type="match status" value="1"/>
</dbReference>
<comment type="caution">
    <text evidence="4">The sequence shown here is derived from an EMBL/GenBank/DDBJ whole genome shotgun (WGS) entry which is preliminary data.</text>
</comment>